<keyword evidence="3" id="KW-1185">Reference proteome</keyword>
<evidence type="ECO:0000259" key="1">
    <source>
        <dbReference type="PROSITE" id="PS50181"/>
    </source>
</evidence>
<dbReference type="AlphaFoldDB" id="A0A1E3HFN7"/>
<dbReference type="Proteomes" id="UP000094065">
    <property type="component" value="Unassembled WGS sequence"/>
</dbReference>
<dbReference type="PROSITE" id="PS50181">
    <property type="entry name" value="FBOX"/>
    <property type="match status" value="1"/>
</dbReference>
<feature type="domain" description="F-box" evidence="1">
    <location>
        <begin position="119"/>
        <end position="167"/>
    </location>
</feature>
<sequence length="531" mass="60524">MSNQRQHLIASADNDTQLVNAPIGSSGLELAPYRYVDEFSLTLRASVDQTNRYASIAQQGVMMKGWEDASKQKPTLNSELSLSAPETALACRVGSHRRSSSAPLLTRKITDPSSSERGDSRLVDLPPELLMIIIKQLPLSDIMALQQVPFRFHELAKTAGALLYTHIKLEVPKAYKGRHIPIFISKHVLPHVRGLDVHFLDPFSYLDERSDSSAHDNLLRGIENAVPENQLRSFSLSTTRHTLHPTHVAEHSSNKWIQYIYNKQEALRTLGLGGVDAGFYDLSLVAMLPKLEGLELGPLKFVWMDTSGLFLFPFAFEGGGRFEYWPSLRRLSLLRHCPRPPMFYRSVIDHFPPKLEGLVLDGILVPEELTMNDIAQIQSVTLGWDGVARPNRLRVISLNECHLDVAELLKLQYHWLLARIHALDRLPLEERRGYDMPIISVGNPSAFKLVAWWQRYYDGQKLDSASHRRLAAQAKQVMALSKIDELTEEVVLQRQRIHQRIIWLYGWDMPPTVVSWLNARNKWRQMVCVRM</sequence>
<dbReference type="InterPro" id="IPR001810">
    <property type="entry name" value="F-box_dom"/>
</dbReference>
<proteinExistence type="predicted"/>
<dbReference type="EMBL" id="AWGJ01000010">
    <property type="protein sequence ID" value="ODN75173.1"/>
    <property type="molecule type" value="Genomic_DNA"/>
</dbReference>
<comment type="caution">
    <text evidence="2">The sequence shown here is derived from an EMBL/GenBank/DDBJ whole genome shotgun (WGS) entry which is preliminary data.</text>
</comment>
<protein>
    <recommendedName>
        <fullName evidence="1">F-box domain-containing protein</fullName>
    </recommendedName>
</protein>
<name>A0A1E3HFN7_9TREE</name>
<dbReference type="RefSeq" id="XP_018990823.1">
    <property type="nucleotide sequence ID" value="XM_019140848.1"/>
</dbReference>
<evidence type="ECO:0000313" key="3">
    <source>
        <dbReference type="Proteomes" id="UP000094065"/>
    </source>
</evidence>
<gene>
    <name evidence="2" type="ORF">L202_06372</name>
</gene>
<dbReference type="GeneID" id="30157681"/>
<dbReference type="InterPro" id="IPR036047">
    <property type="entry name" value="F-box-like_dom_sf"/>
</dbReference>
<organism evidence="2 3">
    <name type="scientific">Cryptococcus amylolentus CBS 6039</name>
    <dbReference type="NCBI Taxonomy" id="1295533"/>
    <lineage>
        <taxon>Eukaryota</taxon>
        <taxon>Fungi</taxon>
        <taxon>Dikarya</taxon>
        <taxon>Basidiomycota</taxon>
        <taxon>Agaricomycotina</taxon>
        <taxon>Tremellomycetes</taxon>
        <taxon>Tremellales</taxon>
        <taxon>Cryptococcaceae</taxon>
        <taxon>Cryptococcus</taxon>
    </lineage>
</organism>
<dbReference type="SUPFAM" id="SSF81383">
    <property type="entry name" value="F-box domain"/>
    <property type="match status" value="1"/>
</dbReference>
<dbReference type="Pfam" id="PF00646">
    <property type="entry name" value="F-box"/>
    <property type="match status" value="1"/>
</dbReference>
<dbReference type="OrthoDB" id="10480119at2759"/>
<reference evidence="2 3" key="1">
    <citation type="submission" date="2016-06" db="EMBL/GenBank/DDBJ databases">
        <title>Evolution of pathogenesis and genome organization in the Tremellales.</title>
        <authorList>
            <person name="Cuomo C."/>
            <person name="Litvintseva A."/>
            <person name="Heitman J."/>
            <person name="Chen Y."/>
            <person name="Sun S."/>
            <person name="Springer D."/>
            <person name="Dromer F."/>
            <person name="Young S."/>
            <person name="Zeng Q."/>
            <person name="Chapman S."/>
            <person name="Gujja S."/>
            <person name="Saif S."/>
            <person name="Birren B."/>
        </authorList>
    </citation>
    <scope>NUCLEOTIDE SEQUENCE [LARGE SCALE GENOMIC DNA]</scope>
    <source>
        <strain evidence="2 3">CBS 6039</strain>
    </source>
</reference>
<evidence type="ECO:0000313" key="2">
    <source>
        <dbReference type="EMBL" id="ODN75173.1"/>
    </source>
</evidence>
<accession>A0A1E3HFN7</accession>